<evidence type="ECO:0000256" key="2">
    <source>
        <dbReference type="ARBA" id="ARBA00007581"/>
    </source>
</evidence>
<dbReference type="PANTHER" id="PTHR30096">
    <property type="entry name" value="4,5-DOPA DIOXYGENASE EXTRADIOL-LIKE PROTEIN"/>
    <property type="match status" value="1"/>
</dbReference>
<evidence type="ECO:0000259" key="6">
    <source>
        <dbReference type="Pfam" id="PF02900"/>
    </source>
</evidence>
<dbReference type="Pfam" id="PF02900">
    <property type="entry name" value="LigB"/>
    <property type="match status" value="1"/>
</dbReference>
<dbReference type="PIRSF" id="PIRSF006157">
    <property type="entry name" value="Doxgns_DODA"/>
    <property type="match status" value="1"/>
</dbReference>
<dbReference type="GO" id="GO:0051213">
    <property type="term" value="F:dioxygenase activity"/>
    <property type="evidence" value="ECO:0007669"/>
    <property type="project" value="UniProtKB-KW"/>
</dbReference>
<sequence>MAQPALFVAHGSPTLAMEDNEYTQFLNRLGREGLKRPQAIVLFSAHWDAPVQCINADEVHETSHDFYGFPEDLYKISYPAAGDPKLGAKIGSLFTANNLPYTTVSGRGLDHGAWVILRALFPAADIPVVELSVDSKRSPSEQYAIGKMLAKLRDENVLIIGSGGLVHNLRLLDRQATEPLPWAVLFDEWIAQTLGSWDLRTLFQFDKKAPHAREAVPSYAPEHFAPLLYAMGAADHDRKADKLYQSYEFGSLSLNCWRFGGQ</sequence>
<dbReference type="Proteomes" id="UP001306950">
    <property type="component" value="Unassembled WGS sequence"/>
</dbReference>
<comment type="cofactor">
    <cofactor evidence="1">
        <name>Zn(2+)</name>
        <dbReference type="ChEBI" id="CHEBI:29105"/>
    </cofactor>
</comment>
<keyword evidence="8" id="KW-1185">Reference proteome</keyword>
<evidence type="ECO:0000256" key="4">
    <source>
        <dbReference type="ARBA" id="ARBA00022833"/>
    </source>
</evidence>
<evidence type="ECO:0000313" key="7">
    <source>
        <dbReference type="EMBL" id="MEF2967803.1"/>
    </source>
</evidence>
<feature type="domain" description="Extradiol ring-cleavage dioxygenase class III enzyme subunit B" evidence="6">
    <location>
        <begin position="5"/>
        <end position="246"/>
    </location>
</feature>
<evidence type="ECO:0000256" key="3">
    <source>
        <dbReference type="ARBA" id="ARBA00022723"/>
    </source>
</evidence>
<keyword evidence="5 7" id="KW-0560">Oxidoreductase</keyword>
<dbReference type="SUPFAM" id="SSF53213">
    <property type="entry name" value="LigB-like"/>
    <property type="match status" value="1"/>
</dbReference>
<dbReference type="Gene3D" id="3.40.830.10">
    <property type="entry name" value="LigB-like"/>
    <property type="match status" value="1"/>
</dbReference>
<evidence type="ECO:0000256" key="1">
    <source>
        <dbReference type="ARBA" id="ARBA00001947"/>
    </source>
</evidence>
<dbReference type="EMBL" id="JAZHPZ010000010">
    <property type="protein sequence ID" value="MEF2967803.1"/>
    <property type="molecule type" value="Genomic_DNA"/>
</dbReference>
<dbReference type="InterPro" id="IPR014436">
    <property type="entry name" value="Extradiol_dOase_DODA"/>
</dbReference>
<proteinExistence type="inferred from homology"/>
<gene>
    <name evidence="7" type="ORF">V3851_18395</name>
</gene>
<evidence type="ECO:0000313" key="8">
    <source>
        <dbReference type="Proteomes" id="UP001306950"/>
    </source>
</evidence>
<keyword evidence="3" id="KW-0479">Metal-binding</keyword>
<dbReference type="CDD" id="cd07363">
    <property type="entry name" value="45_DOPA_Dioxygenase"/>
    <property type="match status" value="1"/>
</dbReference>
<comment type="similarity">
    <text evidence="2">Belongs to the DODA-type extradiol aromatic ring-opening dioxygenase family.</text>
</comment>
<dbReference type="EC" id="1.13.-.-" evidence="7"/>
<dbReference type="PANTHER" id="PTHR30096:SF0">
    <property type="entry name" value="4,5-DOPA DIOXYGENASE EXTRADIOL-LIKE PROTEIN"/>
    <property type="match status" value="1"/>
</dbReference>
<dbReference type="InterPro" id="IPR004183">
    <property type="entry name" value="Xdiol_dOase_suB"/>
</dbReference>
<protein>
    <submittedName>
        <fullName evidence="7">Class III extradiol ring-cleavage dioxygenase</fullName>
        <ecNumber evidence="7">1.13.-.-</ecNumber>
    </submittedName>
</protein>
<accession>A0ABU7VWZ9</accession>
<name>A0ABU7VWZ9_9BACL</name>
<keyword evidence="4" id="KW-0862">Zinc</keyword>
<evidence type="ECO:0000256" key="5">
    <source>
        <dbReference type="ARBA" id="ARBA00023002"/>
    </source>
</evidence>
<reference evidence="7 8" key="1">
    <citation type="submission" date="2024-02" db="EMBL/GenBank/DDBJ databases">
        <title>A nitrogen-fixing paenibacillus bacterium.</title>
        <authorList>
            <person name="Zhang W.L."/>
            <person name="Chen S.F."/>
        </authorList>
    </citation>
    <scope>NUCLEOTIDE SEQUENCE [LARGE SCALE GENOMIC DNA]</scope>
    <source>
        <strain evidence="7 8">M1</strain>
    </source>
</reference>
<comment type="caution">
    <text evidence="7">The sequence shown here is derived from an EMBL/GenBank/DDBJ whole genome shotgun (WGS) entry which is preliminary data.</text>
</comment>
<organism evidence="7 8">
    <name type="scientific">Paenibacillus haidiansis</name>
    <dbReference type="NCBI Taxonomy" id="1574488"/>
    <lineage>
        <taxon>Bacteria</taxon>
        <taxon>Bacillati</taxon>
        <taxon>Bacillota</taxon>
        <taxon>Bacilli</taxon>
        <taxon>Bacillales</taxon>
        <taxon>Paenibacillaceae</taxon>
        <taxon>Paenibacillus</taxon>
    </lineage>
</organism>
<keyword evidence="7" id="KW-0223">Dioxygenase</keyword>
<dbReference type="RefSeq" id="WP_331848019.1">
    <property type="nucleotide sequence ID" value="NZ_JAZHPZ010000010.1"/>
</dbReference>